<dbReference type="EMBL" id="JAGKQM010000002">
    <property type="protein sequence ID" value="KAH0937720.1"/>
    <property type="molecule type" value="Genomic_DNA"/>
</dbReference>
<keyword evidence="3" id="KW-1185">Reference proteome</keyword>
<protein>
    <submittedName>
        <fullName evidence="2">Uncharacterized protein</fullName>
    </submittedName>
</protein>
<evidence type="ECO:0000313" key="3">
    <source>
        <dbReference type="Proteomes" id="UP000824890"/>
    </source>
</evidence>
<reference evidence="2 3" key="1">
    <citation type="submission" date="2021-05" db="EMBL/GenBank/DDBJ databases">
        <title>Genome Assembly of Synthetic Allotetraploid Brassica napus Reveals Homoeologous Exchanges between Subgenomes.</title>
        <authorList>
            <person name="Davis J.T."/>
        </authorList>
    </citation>
    <scope>NUCLEOTIDE SEQUENCE [LARGE SCALE GENOMIC DNA]</scope>
    <source>
        <strain evidence="3">cv. Da-Ae</strain>
        <tissue evidence="2">Seedling</tissue>
    </source>
</reference>
<feature type="region of interest" description="Disordered" evidence="1">
    <location>
        <begin position="49"/>
        <end position="145"/>
    </location>
</feature>
<accession>A0ABQ8EAR6</accession>
<organism evidence="2 3">
    <name type="scientific">Brassica napus</name>
    <name type="common">Rape</name>
    <dbReference type="NCBI Taxonomy" id="3708"/>
    <lineage>
        <taxon>Eukaryota</taxon>
        <taxon>Viridiplantae</taxon>
        <taxon>Streptophyta</taxon>
        <taxon>Embryophyta</taxon>
        <taxon>Tracheophyta</taxon>
        <taxon>Spermatophyta</taxon>
        <taxon>Magnoliopsida</taxon>
        <taxon>eudicotyledons</taxon>
        <taxon>Gunneridae</taxon>
        <taxon>Pentapetalae</taxon>
        <taxon>rosids</taxon>
        <taxon>malvids</taxon>
        <taxon>Brassicales</taxon>
        <taxon>Brassicaceae</taxon>
        <taxon>Brassiceae</taxon>
        <taxon>Brassica</taxon>
    </lineage>
</organism>
<comment type="caution">
    <text evidence="2">The sequence shown here is derived from an EMBL/GenBank/DDBJ whole genome shotgun (WGS) entry which is preliminary data.</text>
</comment>
<dbReference type="Proteomes" id="UP000824890">
    <property type="component" value="Unassembled WGS sequence"/>
</dbReference>
<feature type="compositionally biased region" description="Basic and acidic residues" evidence="1">
    <location>
        <begin position="90"/>
        <end position="117"/>
    </location>
</feature>
<evidence type="ECO:0000313" key="2">
    <source>
        <dbReference type="EMBL" id="KAH0937720.1"/>
    </source>
</evidence>
<name>A0ABQ8EAR6_BRANA</name>
<gene>
    <name evidence="2" type="ORF">HID58_005181</name>
</gene>
<feature type="compositionally biased region" description="Basic and acidic residues" evidence="1">
    <location>
        <begin position="62"/>
        <end position="72"/>
    </location>
</feature>
<evidence type="ECO:0000256" key="1">
    <source>
        <dbReference type="SAM" id="MobiDB-lite"/>
    </source>
</evidence>
<feature type="compositionally biased region" description="Basic and acidic residues" evidence="1">
    <location>
        <begin position="125"/>
        <end position="135"/>
    </location>
</feature>
<proteinExistence type="predicted"/>
<sequence length="145" mass="16289">MRKTLNELSNDPIGQRSCLRLEAAPVLAKDVNNVRGRVFDFSRVQSERVPDMLESSSQGMTRQREVTGKERASGVSEKVCSSLLGEEDNEGHLVSKRDHQRLRRDDGYKADQEDGSRPVDTNFGVDHHGSEETKIRGSMGILHLR</sequence>